<accession>A0A8B8GFY7</accession>
<dbReference type="RefSeq" id="XP_025421878.1">
    <property type="nucleotide sequence ID" value="XM_025566093.1"/>
</dbReference>
<evidence type="ECO:0000313" key="1">
    <source>
        <dbReference type="Proteomes" id="UP000694846"/>
    </source>
</evidence>
<dbReference type="Proteomes" id="UP000694846">
    <property type="component" value="Unplaced"/>
</dbReference>
<dbReference type="GeneID" id="112691719"/>
<organism evidence="1 2">
    <name type="scientific">Sipha flava</name>
    <name type="common">yellow sugarcane aphid</name>
    <dbReference type="NCBI Taxonomy" id="143950"/>
    <lineage>
        <taxon>Eukaryota</taxon>
        <taxon>Metazoa</taxon>
        <taxon>Ecdysozoa</taxon>
        <taxon>Arthropoda</taxon>
        <taxon>Hexapoda</taxon>
        <taxon>Insecta</taxon>
        <taxon>Pterygota</taxon>
        <taxon>Neoptera</taxon>
        <taxon>Paraneoptera</taxon>
        <taxon>Hemiptera</taxon>
        <taxon>Sternorrhyncha</taxon>
        <taxon>Aphidomorpha</taxon>
        <taxon>Aphidoidea</taxon>
        <taxon>Aphididae</taxon>
        <taxon>Sipha</taxon>
    </lineage>
</organism>
<dbReference type="AlphaFoldDB" id="A0A8B8GFY7"/>
<protein>
    <submittedName>
        <fullName evidence="2">Uncharacterized protein LOC112691719</fullName>
    </submittedName>
</protein>
<keyword evidence="1" id="KW-1185">Reference proteome</keyword>
<proteinExistence type="predicted"/>
<dbReference type="OrthoDB" id="6585863at2759"/>
<reference evidence="2" key="1">
    <citation type="submission" date="2025-08" db="UniProtKB">
        <authorList>
            <consortium name="RefSeq"/>
        </authorList>
    </citation>
    <scope>IDENTIFICATION</scope>
    <source>
        <tissue evidence="2">Whole body</tissue>
    </source>
</reference>
<sequence>MIKTSNKKHDELNIGTKVWLSIPDIDGARGSLRNVLAVITEVKEDLYKLGTEKGFLKHMYTRSEINPCKANLLNLTTVLESAGHAEIQISLREAATVNSISGAQGYTRCQCKTKCKTNRCACRSAFRICNFKCHGDSSCENKTE</sequence>
<name>A0A8B8GFY7_9HEMI</name>
<gene>
    <name evidence="2" type="primary">LOC112691719</name>
</gene>
<evidence type="ECO:0000313" key="2">
    <source>
        <dbReference type="RefSeq" id="XP_025421878.1"/>
    </source>
</evidence>